<feature type="domain" description="FecR protein" evidence="3">
    <location>
        <begin position="98"/>
        <end position="192"/>
    </location>
</feature>
<dbReference type="Gene3D" id="3.55.50.30">
    <property type="match status" value="1"/>
</dbReference>
<accession>A0ABT0YM06</accession>
<keyword evidence="2" id="KW-0812">Transmembrane</keyword>
<dbReference type="Gene3D" id="2.60.120.1440">
    <property type="match status" value="1"/>
</dbReference>
<evidence type="ECO:0000256" key="1">
    <source>
        <dbReference type="SAM" id="MobiDB-lite"/>
    </source>
</evidence>
<dbReference type="RefSeq" id="WP_251777961.1">
    <property type="nucleotide sequence ID" value="NZ_JAMKFE010000004.1"/>
</dbReference>
<reference evidence="4" key="1">
    <citation type="submission" date="2022-05" db="EMBL/GenBank/DDBJ databases">
        <title>Schlegelella sp. nov., isolated from mangrove soil.</title>
        <authorList>
            <person name="Liu Y."/>
            <person name="Ge X."/>
            <person name="Liu W."/>
        </authorList>
    </citation>
    <scope>NUCLEOTIDE SEQUENCE</scope>
    <source>
        <strain evidence="4">S2-27</strain>
    </source>
</reference>
<dbReference type="InterPro" id="IPR012373">
    <property type="entry name" value="Ferrdict_sens_TM"/>
</dbReference>
<evidence type="ECO:0000259" key="3">
    <source>
        <dbReference type="Pfam" id="PF04773"/>
    </source>
</evidence>
<comment type="caution">
    <text evidence="4">The sequence shown here is derived from an EMBL/GenBank/DDBJ whole genome shotgun (WGS) entry which is preliminary data.</text>
</comment>
<keyword evidence="2" id="KW-0472">Membrane</keyword>
<dbReference type="PANTHER" id="PTHR30273">
    <property type="entry name" value="PERIPLASMIC SIGNAL SENSOR AND SIGMA FACTOR ACTIVATOR FECR-RELATED"/>
    <property type="match status" value="1"/>
</dbReference>
<gene>
    <name evidence="4" type="ORF">M8A51_09465</name>
</gene>
<dbReference type="Pfam" id="PF04773">
    <property type="entry name" value="FecR"/>
    <property type="match status" value="1"/>
</dbReference>
<dbReference type="InterPro" id="IPR006860">
    <property type="entry name" value="FecR"/>
</dbReference>
<dbReference type="PIRSF" id="PIRSF018266">
    <property type="entry name" value="FecR"/>
    <property type="match status" value="1"/>
</dbReference>
<keyword evidence="5" id="KW-1185">Reference proteome</keyword>
<dbReference type="Proteomes" id="UP001165541">
    <property type="component" value="Unassembled WGS sequence"/>
</dbReference>
<dbReference type="EMBL" id="JAMKFE010000004">
    <property type="protein sequence ID" value="MCM5679763.1"/>
    <property type="molecule type" value="Genomic_DNA"/>
</dbReference>
<sequence length="317" mass="34125">MTNPRSAAPLAEPEHRDPEPPVAGAARPRHDDPLERYKAALRERFPGPDEIFREAEQRQRARRAAVKAGAAIGTSTAAAAVLAACLWFLDPAYRTDAFATAAGETATHTLADTSTVTLNTGTTLEATWHLRSRRLQLKRGEAMFSVAHGARDFTVQAGDTIIRDIGTAFNVRLEEAREDSRVTVAVVEGAVEVRRGAGREVRLTTGQTITAGPAGLERPRAMDLAPLTAWQRGKLVFDGTSLDLAVAEMRRYRAAPIVLEVPDAQAAALRLSGEFDHQRIDALLDLLPTVLPLRVRRLPDGQVVIAAAAMAAGRAGP</sequence>
<feature type="region of interest" description="Disordered" evidence="1">
    <location>
        <begin position="1"/>
        <end position="33"/>
    </location>
</feature>
<dbReference type="PANTHER" id="PTHR30273:SF2">
    <property type="entry name" value="PROTEIN FECR"/>
    <property type="match status" value="1"/>
</dbReference>
<evidence type="ECO:0000313" key="5">
    <source>
        <dbReference type="Proteomes" id="UP001165541"/>
    </source>
</evidence>
<organism evidence="4 5">
    <name type="scientific">Caldimonas mangrovi</name>
    <dbReference type="NCBI Taxonomy" id="2944811"/>
    <lineage>
        <taxon>Bacteria</taxon>
        <taxon>Pseudomonadati</taxon>
        <taxon>Pseudomonadota</taxon>
        <taxon>Betaproteobacteria</taxon>
        <taxon>Burkholderiales</taxon>
        <taxon>Sphaerotilaceae</taxon>
        <taxon>Caldimonas</taxon>
    </lineage>
</organism>
<evidence type="ECO:0000313" key="4">
    <source>
        <dbReference type="EMBL" id="MCM5679763.1"/>
    </source>
</evidence>
<feature type="transmembrane region" description="Helical" evidence="2">
    <location>
        <begin position="68"/>
        <end position="89"/>
    </location>
</feature>
<proteinExistence type="predicted"/>
<evidence type="ECO:0000256" key="2">
    <source>
        <dbReference type="SAM" id="Phobius"/>
    </source>
</evidence>
<protein>
    <submittedName>
        <fullName evidence="4">FecR domain-containing protein</fullName>
    </submittedName>
</protein>
<name>A0ABT0YM06_9BURK</name>
<keyword evidence="2" id="KW-1133">Transmembrane helix</keyword>